<reference evidence="10 11" key="1">
    <citation type="submission" date="2023-06" db="EMBL/GenBank/DDBJ databases">
        <title>Roseiconus lacunae JC819 isolated from Gulf of Mannar region, Tamil Nadu.</title>
        <authorList>
            <person name="Pk S."/>
            <person name="Ch S."/>
            <person name="Ch V.R."/>
        </authorList>
    </citation>
    <scope>NUCLEOTIDE SEQUENCE [LARGE SCALE GENOMIC DNA]</scope>
    <source>
        <strain evidence="10 11">JC819</strain>
    </source>
</reference>
<comment type="catalytic activity">
    <reaction evidence="4 5">
        <text>[protein]-L-glutamate 5-O-methyl ester + H2O = L-glutamyl-[protein] + methanol + H(+)</text>
        <dbReference type="Rhea" id="RHEA:23236"/>
        <dbReference type="Rhea" id="RHEA-COMP:10208"/>
        <dbReference type="Rhea" id="RHEA-COMP:10311"/>
        <dbReference type="ChEBI" id="CHEBI:15377"/>
        <dbReference type="ChEBI" id="CHEBI:15378"/>
        <dbReference type="ChEBI" id="CHEBI:17790"/>
        <dbReference type="ChEBI" id="CHEBI:29973"/>
        <dbReference type="ChEBI" id="CHEBI:82795"/>
        <dbReference type="EC" id="3.1.1.61"/>
    </reaction>
</comment>
<feature type="active site" evidence="5 6">
    <location>
        <position position="292"/>
    </location>
</feature>
<dbReference type="SUPFAM" id="SSF52738">
    <property type="entry name" value="Methylesterase CheB, C-terminal domain"/>
    <property type="match status" value="1"/>
</dbReference>
<proteinExistence type="inferred from homology"/>
<dbReference type="InterPro" id="IPR000673">
    <property type="entry name" value="Sig_transdc_resp-reg_Me-estase"/>
</dbReference>
<feature type="active site" evidence="5 6">
    <location>
        <position position="170"/>
    </location>
</feature>
<evidence type="ECO:0000256" key="5">
    <source>
        <dbReference type="HAMAP-Rule" id="MF_00099"/>
    </source>
</evidence>
<protein>
    <recommendedName>
        <fullName evidence="5">Protein-glutamate methylesterase/protein-glutamine glutaminase</fullName>
        <ecNumber evidence="5">3.1.1.61</ecNumber>
        <ecNumber evidence="5">3.5.1.44</ecNumber>
    </recommendedName>
</protein>
<evidence type="ECO:0000256" key="3">
    <source>
        <dbReference type="ARBA" id="ARBA00022801"/>
    </source>
</evidence>
<evidence type="ECO:0000256" key="7">
    <source>
        <dbReference type="PROSITE-ProRule" id="PRU00169"/>
    </source>
</evidence>
<dbReference type="PROSITE" id="PS50122">
    <property type="entry name" value="CHEB"/>
    <property type="match status" value="1"/>
</dbReference>
<evidence type="ECO:0000256" key="6">
    <source>
        <dbReference type="PROSITE-ProRule" id="PRU00050"/>
    </source>
</evidence>
<organism evidence="10 11">
    <name type="scientific">Roseiconus lacunae</name>
    <dbReference type="NCBI Taxonomy" id="2605694"/>
    <lineage>
        <taxon>Bacteria</taxon>
        <taxon>Pseudomonadati</taxon>
        <taxon>Planctomycetota</taxon>
        <taxon>Planctomycetia</taxon>
        <taxon>Pirellulales</taxon>
        <taxon>Pirellulaceae</taxon>
        <taxon>Roseiconus</taxon>
    </lineage>
</organism>
<dbReference type="Pfam" id="PF00072">
    <property type="entry name" value="Response_reg"/>
    <property type="match status" value="1"/>
</dbReference>
<comment type="similarity">
    <text evidence="5">Belongs to the CheB family.</text>
</comment>
<evidence type="ECO:0000256" key="1">
    <source>
        <dbReference type="ARBA" id="ARBA00022490"/>
    </source>
</evidence>
<dbReference type="PROSITE" id="PS50110">
    <property type="entry name" value="RESPONSE_REGULATORY"/>
    <property type="match status" value="1"/>
</dbReference>
<dbReference type="EC" id="3.5.1.44" evidence="5"/>
<comment type="function">
    <text evidence="5">Involved in chemotaxis. Part of a chemotaxis signal transduction system that modulates chemotaxis in response to various stimuli. Catalyzes the demethylation of specific methylglutamate residues introduced into the chemoreceptors (methyl-accepting chemotaxis proteins or MCP) by CheR. Also mediates the irreversible deamidation of specific glutamine residues to glutamic acid.</text>
</comment>
<dbReference type="PANTHER" id="PTHR42872:SF6">
    <property type="entry name" value="PROTEIN-GLUTAMATE METHYLESTERASE_PROTEIN-GLUTAMINE GLUTAMINASE"/>
    <property type="match status" value="1"/>
</dbReference>
<keyword evidence="3 5" id="KW-0378">Hydrolase</keyword>
<dbReference type="RefSeq" id="WP_149498986.1">
    <property type="nucleotide sequence ID" value="NZ_CP141221.1"/>
</dbReference>
<dbReference type="Pfam" id="PF01339">
    <property type="entry name" value="CheB_methylest"/>
    <property type="match status" value="1"/>
</dbReference>
<dbReference type="GO" id="GO:0008984">
    <property type="term" value="F:protein-glutamate methylesterase activity"/>
    <property type="evidence" value="ECO:0007669"/>
    <property type="project" value="UniProtKB-EC"/>
</dbReference>
<dbReference type="NCBIfam" id="NF009206">
    <property type="entry name" value="PRK12555.1"/>
    <property type="match status" value="1"/>
</dbReference>
<dbReference type="SMART" id="SM00448">
    <property type="entry name" value="REC"/>
    <property type="match status" value="1"/>
</dbReference>
<comment type="subcellular location">
    <subcellularLocation>
        <location evidence="5">Cytoplasm</location>
    </subcellularLocation>
</comment>
<dbReference type="HAMAP" id="MF_00099">
    <property type="entry name" value="CheB_chemtxs"/>
    <property type="match status" value="1"/>
</dbReference>
<sequence length="354" mass="37667">MSKIKVLVVDDSALMRQLITKILSSAPDIEVIGSASDPYKAREKILAQQPDVITLDVEMPRMDGLTFLSKLMHARPTPVVMVSSLTEKGCDTTLRALEFGAVDFVTKPKIDVTNGMANVGEEIIEKVRVASRAKVTKIDIPAESVAQKVQSTSTDALITSTHKVIAIGTSTGGTQALTQVLPKLPSNIPGIVVVIHMPPGFTGRFAKRLNDLCQIQVKEAQRGDMIIPGQALIAPGNFHMTVGRSGARYLVKLNESPPVNQFRPSVDVLFNSCAKYVGSNAIGVILTGMGYDGAEGMLAMKQAGAETIAQDQNSSVVFGMPNEAIKRGGVDTVLPLNKVSSAIIDSAKKMTAAV</sequence>
<evidence type="ECO:0000256" key="2">
    <source>
        <dbReference type="ARBA" id="ARBA00022500"/>
    </source>
</evidence>
<dbReference type="PANTHER" id="PTHR42872">
    <property type="entry name" value="PROTEIN-GLUTAMATE METHYLESTERASE/PROTEIN-GLUTAMINE GLUTAMINASE"/>
    <property type="match status" value="1"/>
</dbReference>
<evidence type="ECO:0000259" key="9">
    <source>
        <dbReference type="PROSITE" id="PS50122"/>
    </source>
</evidence>
<evidence type="ECO:0000259" key="8">
    <source>
        <dbReference type="PROSITE" id="PS50110"/>
    </source>
</evidence>
<gene>
    <name evidence="5" type="primary">cheB</name>
    <name evidence="10" type="ORF">QTN89_17555</name>
</gene>
<keyword evidence="2 5" id="KW-0145">Chemotaxis</keyword>
<keyword evidence="5 7" id="KW-0597">Phosphoprotein</keyword>
<accession>A0ABT7PL85</accession>
<evidence type="ECO:0000256" key="4">
    <source>
        <dbReference type="ARBA" id="ARBA00048267"/>
    </source>
</evidence>
<comment type="caution">
    <text evidence="10">The sequence shown here is derived from an EMBL/GenBank/DDBJ whole genome shotgun (WGS) entry which is preliminary data.</text>
</comment>
<dbReference type="Gene3D" id="3.40.50.2300">
    <property type="match status" value="1"/>
</dbReference>
<comment type="PTM">
    <text evidence="5">Phosphorylated by CheA. Phosphorylation of the N-terminal regulatory domain activates the methylesterase activity.</text>
</comment>
<comment type="catalytic activity">
    <reaction evidence="5">
        <text>L-glutaminyl-[protein] + H2O = L-glutamyl-[protein] + NH4(+)</text>
        <dbReference type="Rhea" id="RHEA:16441"/>
        <dbReference type="Rhea" id="RHEA-COMP:10207"/>
        <dbReference type="Rhea" id="RHEA-COMP:10208"/>
        <dbReference type="ChEBI" id="CHEBI:15377"/>
        <dbReference type="ChEBI" id="CHEBI:28938"/>
        <dbReference type="ChEBI" id="CHEBI:29973"/>
        <dbReference type="ChEBI" id="CHEBI:30011"/>
        <dbReference type="EC" id="3.5.1.44"/>
    </reaction>
</comment>
<keyword evidence="11" id="KW-1185">Reference proteome</keyword>
<evidence type="ECO:0000313" key="11">
    <source>
        <dbReference type="Proteomes" id="UP001239462"/>
    </source>
</evidence>
<dbReference type="Proteomes" id="UP001239462">
    <property type="component" value="Unassembled WGS sequence"/>
</dbReference>
<dbReference type="InterPro" id="IPR011006">
    <property type="entry name" value="CheY-like_superfamily"/>
</dbReference>
<dbReference type="CDD" id="cd17541">
    <property type="entry name" value="REC_CheB-like"/>
    <property type="match status" value="1"/>
</dbReference>
<dbReference type="EC" id="3.1.1.61" evidence="5"/>
<feature type="domain" description="CheB-type methylesterase" evidence="9">
    <location>
        <begin position="158"/>
        <end position="350"/>
    </location>
</feature>
<dbReference type="EMBL" id="JASZZN010000013">
    <property type="protein sequence ID" value="MDM4017257.1"/>
    <property type="molecule type" value="Genomic_DNA"/>
</dbReference>
<feature type="domain" description="Response regulatory" evidence="8">
    <location>
        <begin position="5"/>
        <end position="122"/>
    </location>
</feature>
<dbReference type="InterPro" id="IPR001789">
    <property type="entry name" value="Sig_transdc_resp-reg_receiver"/>
</dbReference>
<dbReference type="SUPFAM" id="SSF52172">
    <property type="entry name" value="CheY-like"/>
    <property type="match status" value="1"/>
</dbReference>
<dbReference type="NCBIfam" id="NF001965">
    <property type="entry name" value="PRK00742.1"/>
    <property type="match status" value="1"/>
</dbReference>
<dbReference type="InterPro" id="IPR008248">
    <property type="entry name" value="CheB-like"/>
</dbReference>
<name>A0ABT7PL85_9BACT</name>
<dbReference type="CDD" id="cd16432">
    <property type="entry name" value="CheB_Rec"/>
    <property type="match status" value="1"/>
</dbReference>
<evidence type="ECO:0000313" key="10">
    <source>
        <dbReference type="EMBL" id="MDM4017257.1"/>
    </source>
</evidence>
<comment type="domain">
    <text evidence="5">Contains a C-terminal catalytic domain, and an N-terminal region which modulates catalytic activity.</text>
</comment>
<feature type="active site" evidence="5 6">
    <location>
        <position position="196"/>
    </location>
</feature>
<dbReference type="InterPro" id="IPR035909">
    <property type="entry name" value="CheB_C"/>
</dbReference>
<feature type="modified residue" description="4-aspartylphosphate" evidence="5 7">
    <location>
        <position position="56"/>
    </location>
</feature>
<dbReference type="Gene3D" id="3.40.50.180">
    <property type="entry name" value="Methylesterase CheB, C-terminal domain"/>
    <property type="match status" value="1"/>
</dbReference>
<dbReference type="PIRSF" id="PIRSF000876">
    <property type="entry name" value="RR_chemtxs_CheB"/>
    <property type="match status" value="1"/>
</dbReference>
<keyword evidence="1 5" id="KW-0963">Cytoplasm</keyword>